<evidence type="ECO:0000313" key="1">
    <source>
        <dbReference type="EMBL" id="GHH34789.1"/>
    </source>
</evidence>
<protein>
    <submittedName>
        <fullName evidence="1">Uncharacterized protein</fullName>
    </submittedName>
</protein>
<evidence type="ECO:0000313" key="2">
    <source>
        <dbReference type="Proteomes" id="UP000605568"/>
    </source>
</evidence>
<accession>A0ABQ3M835</accession>
<dbReference type="EMBL" id="BNAR01000002">
    <property type="protein sequence ID" value="GHH34789.1"/>
    <property type="molecule type" value="Genomic_DNA"/>
</dbReference>
<keyword evidence="2" id="KW-1185">Reference proteome</keyword>
<sequence length="101" mass="10865">MSTEEQSRGTTVTTLMRDAVAAEAVIEALHDDLSGLPAGARLDAVLCLLEAARLMVRGLDRPSGELGADDLDRLRATMRAASLSVRSYLWQAGDRDPAARR</sequence>
<reference evidence="2" key="1">
    <citation type="journal article" date="2019" name="Int. J. Syst. Evol. Microbiol.">
        <title>The Global Catalogue of Microorganisms (GCM) 10K type strain sequencing project: providing services to taxonomists for standard genome sequencing and annotation.</title>
        <authorList>
            <consortium name="The Broad Institute Genomics Platform"/>
            <consortium name="The Broad Institute Genome Sequencing Center for Infectious Disease"/>
            <person name="Wu L."/>
            <person name="Ma J."/>
        </authorList>
    </citation>
    <scope>NUCLEOTIDE SEQUENCE [LARGE SCALE GENOMIC DNA]</scope>
    <source>
        <strain evidence="2">CGMCC 4.7367</strain>
    </source>
</reference>
<organism evidence="1 2">
    <name type="scientific">Lentzea cavernae</name>
    <dbReference type="NCBI Taxonomy" id="2020703"/>
    <lineage>
        <taxon>Bacteria</taxon>
        <taxon>Bacillati</taxon>
        <taxon>Actinomycetota</taxon>
        <taxon>Actinomycetes</taxon>
        <taxon>Pseudonocardiales</taxon>
        <taxon>Pseudonocardiaceae</taxon>
        <taxon>Lentzea</taxon>
    </lineage>
</organism>
<comment type="caution">
    <text evidence="1">The sequence shown here is derived from an EMBL/GenBank/DDBJ whole genome shotgun (WGS) entry which is preliminary data.</text>
</comment>
<gene>
    <name evidence="1" type="ORF">GCM10017774_19320</name>
</gene>
<name>A0ABQ3M835_9PSEU</name>
<proteinExistence type="predicted"/>
<dbReference type="Proteomes" id="UP000605568">
    <property type="component" value="Unassembled WGS sequence"/>
</dbReference>